<comment type="caution">
    <text evidence="2">The sequence shown here is derived from an EMBL/GenBank/DDBJ whole genome shotgun (WGS) entry which is preliminary data.</text>
</comment>
<dbReference type="PANTHER" id="PTHR30383">
    <property type="entry name" value="THIOESTERASE 1/PROTEASE 1/LYSOPHOSPHOLIPASE L1"/>
    <property type="match status" value="1"/>
</dbReference>
<dbReference type="InterPro" id="IPR013830">
    <property type="entry name" value="SGNH_hydro"/>
</dbReference>
<keyword evidence="3" id="KW-1185">Reference proteome</keyword>
<name>A0ABV4N548_9VIBR</name>
<dbReference type="EMBL" id="JBFSSG010000134">
    <property type="protein sequence ID" value="MEZ8724524.1"/>
    <property type="molecule type" value="Genomic_DNA"/>
</dbReference>
<sequence length="198" mass="22491">MDLDNAHCSVEKYQSSIALFDHLNRDCDWVFLGDSITNAGRWNELFPAQRVSNQGIDGDTVKGMVGRSQYVINMNPKTVFILSGINDIIQKRHTDCIIEQYQQLIGTLIQSGCNVVIQSTLLTGDLVWNEGVIELNNKLKQICHKLGITFLDLNRPLGFEKSIDHESTYDGVHLQPHVYIKWQKAIMDYVHNSTNQSL</sequence>
<reference evidence="2 3" key="1">
    <citation type="journal article" date="2024" name="ISME J.">
        <title>Tailless and filamentous prophages are predominant in marine Vibrio.</title>
        <authorList>
            <person name="Steensen K."/>
            <person name="Seneca J."/>
            <person name="Bartlau N."/>
            <person name="Yu X.A."/>
            <person name="Hussain F.A."/>
            <person name="Polz M.F."/>
        </authorList>
    </citation>
    <scope>NUCLEOTIDE SEQUENCE [LARGE SCALE GENOMIC DNA]</scope>
    <source>
        <strain evidence="2 3">10N.239.312.F12</strain>
    </source>
</reference>
<dbReference type="Pfam" id="PF13472">
    <property type="entry name" value="Lipase_GDSL_2"/>
    <property type="match status" value="1"/>
</dbReference>
<dbReference type="RefSeq" id="WP_372126913.1">
    <property type="nucleotide sequence ID" value="NZ_JBFSSG010000134.1"/>
</dbReference>
<gene>
    <name evidence="2" type="ORF">AB6D66_26005</name>
</gene>
<organism evidence="2 3">
    <name type="scientific">Vibrio pomeroyi</name>
    <dbReference type="NCBI Taxonomy" id="198832"/>
    <lineage>
        <taxon>Bacteria</taxon>
        <taxon>Pseudomonadati</taxon>
        <taxon>Pseudomonadota</taxon>
        <taxon>Gammaproteobacteria</taxon>
        <taxon>Vibrionales</taxon>
        <taxon>Vibrionaceae</taxon>
        <taxon>Vibrio</taxon>
    </lineage>
</organism>
<dbReference type="SUPFAM" id="SSF52266">
    <property type="entry name" value="SGNH hydrolase"/>
    <property type="match status" value="1"/>
</dbReference>
<evidence type="ECO:0000259" key="1">
    <source>
        <dbReference type="Pfam" id="PF13472"/>
    </source>
</evidence>
<evidence type="ECO:0000313" key="3">
    <source>
        <dbReference type="Proteomes" id="UP001570071"/>
    </source>
</evidence>
<proteinExistence type="predicted"/>
<evidence type="ECO:0000313" key="2">
    <source>
        <dbReference type="EMBL" id="MEZ8724524.1"/>
    </source>
</evidence>
<dbReference type="Proteomes" id="UP001570071">
    <property type="component" value="Unassembled WGS sequence"/>
</dbReference>
<dbReference type="InterPro" id="IPR036514">
    <property type="entry name" value="SGNH_hydro_sf"/>
</dbReference>
<protein>
    <submittedName>
        <fullName evidence="2">GDSL-type esterase/lipase family protein</fullName>
    </submittedName>
</protein>
<feature type="domain" description="SGNH hydrolase-type esterase" evidence="1">
    <location>
        <begin position="31"/>
        <end position="176"/>
    </location>
</feature>
<accession>A0ABV4N548</accession>
<dbReference type="Gene3D" id="3.40.50.1110">
    <property type="entry name" value="SGNH hydrolase"/>
    <property type="match status" value="1"/>
</dbReference>
<dbReference type="PANTHER" id="PTHR30383:SF5">
    <property type="entry name" value="SGNH HYDROLASE-TYPE ESTERASE DOMAIN-CONTAINING PROTEIN"/>
    <property type="match status" value="1"/>
</dbReference>
<dbReference type="InterPro" id="IPR051532">
    <property type="entry name" value="Ester_Hydrolysis_Enzymes"/>
</dbReference>